<evidence type="ECO:0000259" key="1">
    <source>
        <dbReference type="Pfam" id="PF17142"/>
    </source>
</evidence>
<reference evidence="2 3" key="1">
    <citation type="journal article" date="2019" name="Nat. Med.">
        <title>A library of human gut bacterial isolates paired with longitudinal multiomics data enables mechanistic microbiome research.</title>
        <authorList>
            <person name="Poyet M."/>
            <person name="Groussin M."/>
            <person name="Gibbons S.M."/>
            <person name="Avila-Pacheco J."/>
            <person name="Jiang X."/>
            <person name="Kearney S.M."/>
            <person name="Perrotta A.R."/>
            <person name="Berdy B."/>
            <person name="Zhao S."/>
            <person name="Lieberman T.D."/>
            <person name="Swanson P.K."/>
            <person name="Smith M."/>
            <person name="Roesemann S."/>
            <person name="Alexander J.E."/>
            <person name="Rich S.A."/>
            <person name="Livny J."/>
            <person name="Vlamakis H."/>
            <person name="Clish C."/>
            <person name="Bullock K."/>
            <person name="Deik A."/>
            <person name="Scott J."/>
            <person name="Pierce K.A."/>
            <person name="Xavier R.J."/>
            <person name="Alm E.J."/>
        </authorList>
    </citation>
    <scope>NUCLEOTIDE SEQUENCE [LARGE SCALE GENOMIC DNA]</scope>
    <source>
        <strain evidence="2 3">BIOML-A14</strain>
    </source>
</reference>
<sequence>MKKHLIYIGMFLAAIGFSACNEDFKDWADPQSNPQEESAGQLTATFTAGKDASIVMDAATADSVEIAKLSSTTAEEGSKIAVNSLTLNENHTIPFSMTEDHVFKVALAQLDSVTQEAYKSRASVVRELKISIN</sequence>
<dbReference type="Pfam" id="PF17142">
    <property type="entry name" value="SusF_N"/>
    <property type="match status" value="1"/>
</dbReference>
<dbReference type="Proteomes" id="UP000435985">
    <property type="component" value="Unassembled WGS sequence"/>
</dbReference>
<dbReference type="EMBL" id="VWFO01000541">
    <property type="protein sequence ID" value="KAA4649557.1"/>
    <property type="molecule type" value="Genomic_DNA"/>
</dbReference>
<gene>
    <name evidence="2" type="ORF">F3B98_31495</name>
</gene>
<protein>
    <submittedName>
        <fullName evidence="2">DUF5115 domain-containing protein</fullName>
    </submittedName>
</protein>
<comment type="caution">
    <text evidence="2">The sequence shown here is derived from an EMBL/GenBank/DDBJ whole genome shotgun (WGS) entry which is preliminary data.</text>
</comment>
<feature type="domain" description="Outer membrane protein SusF N-terminal" evidence="1">
    <location>
        <begin position="20"/>
        <end position="132"/>
    </location>
</feature>
<dbReference type="AlphaFoldDB" id="A0A642C3T3"/>
<dbReference type="Gene3D" id="2.60.40.3640">
    <property type="match status" value="1"/>
</dbReference>
<evidence type="ECO:0000313" key="2">
    <source>
        <dbReference type="EMBL" id="KAA4649557.1"/>
    </source>
</evidence>
<dbReference type="InterPro" id="IPR033408">
    <property type="entry name" value="SusF_N"/>
</dbReference>
<feature type="non-terminal residue" evidence="2">
    <location>
        <position position="133"/>
    </location>
</feature>
<accession>A0A642C3T3</accession>
<evidence type="ECO:0000313" key="3">
    <source>
        <dbReference type="Proteomes" id="UP000435985"/>
    </source>
</evidence>
<proteinExistence type="predicted"/>
<name>A0A642C3T3_BACOV</name>
<organism evidence="2 3">
    <name type="scientific">Bacteroides ovatus</name>
    <dbReference type="NCBI Taxonomy" id="28116"/>
    <lineage>
        <taxon>Bacteria</taxon>
        <taxon>Pseudomonadati</taxon>
        <taxon>Bacteroidota</taxon>
        <taxon>Bacteroidia</taxon>
        <taxon>Bacteroidales</taxon>
        <taxon>Bacteroidaceae</taxon>
        <taxon>Bacteroides</taxon>
    </lineage>
</organism>
<dbReference type="PROSITE" id="PS51257">
    <property type="entry name" value="PROKAR_LIPOPROTEIN"/>
    <property type="match status" value="1"/>
</dbReference>